<dbReference type="Gene3D" id="4.10.280.10">
    <property type="entry name" value="Helix-loop-helix DNA-binding domain"/>
    <property type="match status" value="1"/>
</dbReference>
<sequence>MTNSQLKKLLVEKLNRANQQQLKFLLGPEFLKGQPDSELKKADILEMTVCFLRRMQQSSIQQVEAAAGGELPVQRRADCYNFNKLQSSSGKNFCEFDFCYVSFIDQISSCKDSSAFYGQTEVITIRPYWSLMTGLNLKYQF</sequence>
<dbReference type="InterPro" id="IPR036638">
    <property type="entry name" value="HLH_DNA-bd_sf"/>
</dbReference>
<accession>A0AAV9SN25</accession>
<name>A0AAV9SN25_9TELE</name>
<protein>
    <recommendedName>
        <fullName evidence="3">BHLH domain-containing protein</fullName>
    </recommendedName>
</protein>
<dbReference type="Proteomes" id="UP001311232">
    <property type="component" value="Unassembled WGS sequence"/>
</dbReference>
<dbReference type="GO" id="GO:0046983">
    <property type="term" value="F:protein dimerization activity"/>
    <property type="evidence" value="ECO:0007669"/>
    <property type="project" value="InterPro"/>
</dbReference>
<dbReference type="AlphaFoldDB" id="A0AAV9SN25"/>
<comment type="caution">
    <text evidence="1">The sequence shown here is derived from an EMBL/GenBank/DDBJ whole genome shotgun (WGS) entry which is preliminary data.</text>
</comment>
<gene>
    <name evidence="1" type="ORF">CRENBAI_025698</name>
</gene>
<evidence type="ECO:0008006" key="3">
    <source>
        <dbReference type="Google" id="ProtNLM"/>
    </source>
</evidence>
<reference evidence="1 2" key="1">
    <citation type="submission" date="2021-06" db="EMBL/GenBank/DDBJ databases">
        <authorList>
            <person name="Palmer J.M."/>
        </authorList>
    </citation>
    <scope>NUCLEOTIDE SEQUENCE [LARGE SCALE GENOMIC DNA]</scope>
    <source>
        <strain evidence="1 2">MEX-2019</strain>
        <tissue evidence="1">Muscle</tissue>
    </source>
</reference>
<keyword evidence="2" id="KW-1185">Reference proteome</keyword>
<evidence type="ECO:0000313" key="2">
    <source>
        <dbReference type="Proteomes" id="UP001311232"/>
    </source>
</evidence>
<organism evidence="1 2">
    <name type="scientific">Crenichthys baileyi</name>
    <name type="common">White River springfish</name>
    <dbReference type="NCBI Taxonomy" id="28760"/>
    <lineage>
        <taxon>Eukaryota</taxon>
        <taxon>Metazoa</taxon>
        <taxon>Chordata</taxon>
        <taxon>Craniata</taxon>
        <taxon>Vertebrata</taxon>
        <taxon>Euteleostomi</taxon>
        <taxon>Actinopterygii</taxon>
        <taxon>Neopterygii</taxon>
        <taxon>Teleostei</taxon>
        <taxon>Neoteleostei</taxon>
        <taxon>Acanthomorphata</taxon>
        <taxon>Ovalentaria</taxon>
        <taxon>Atherinomorphae</taxon>
        <taxon>Cyprinodontiformes</taxon>
        <taxon>Goodeidae</taxon>
        <taxon>Crenichthys</taxon>
    </lineage>
</organism>
<dbReference type="EMBL" id="JAHHUM010000083">
    <property type="protein sequence ID" value="KAK5622715.1"/>
    <property type="molecule type" value="Genomic_DNA"/>
</dbReference>
<proteinExistence type="predicted"/>
<evidence type="ECO:0000313" key="1">
    <source>
        <dbReference type="EMBL" id="KAK5622715.1"/>
    </source>
</evidence>